<dbReference type="PROSITE" id="PS50048">
    <property type="entry name" value="ZN2_CY6_FUNGAL_2"/>
    <property type="match status" value="1"/>
</dbReference>
<dbReference type="InterPro" id="IPR036864">
    <property type="entry name" value="Zn2-C6_fun-type_DNA-bd_sf"/>
</dbReference>
<dbReference type="CDD" id="cd12148">
    <property type="entry name" value="fungal_TF_MHR"/>
    <property type="match status" value="1"/>
</dbReference>
<keyword evidence="4" id="KW-0804">Transcription</keyword>
<dbReference type="GO" id="GO:0005634">
    <property type="term" value="C:nucleus"/>
    <property type="evidence" value="ECO:0007669"/>
    <property type="project" value="UniProtKB-SubCell"/>
</dbReference>
<feature type="region of interest" description="Disordered" evidence="6">
    <location>
        <begin position="61"/>
        <end position="89"/>
    </location>
</feature>
<dbReference type="PANTHER" id="PTHR47338:SF29">
    <property type="entry name" value="ZN(2)-C6 FUNGAL-TYPE DOMAIN-CONTAINING PROTEIN"/>
    <property type="match status" value="1"/>
</dbReference>
<dbReference type="InterPro" id="IPR001138">
    <property type="entry name" value="Zn2Cys6_DnaBD"/>
</dbReference>
<dbReference type="PROSITE" id="PS00463">
    <property type="entry name" value="ZN2_CY6_FUNGAL_1"/>
    <property type="match status" value="1"/>
</dbReference>
<name>A0A165CUQ7_9APHY</name>
<evidence type="ECO:0000256" key="1">
    <source>
        <dbReference type="ARBA" id="ARBA00004123"/>
    </source>
</evidence>
<evidence type="ECO:0000256" key="5">
    <source>
        <dbReference type="ARBA" id="ARBA00023242"/>
    </source>
</evidence>
<dbReference type="SUPFAM" id="SSF57701">
    <property type="entry name" value="Zn2/Cys6 DNA-binding domain"/>
    <property type="match status" value="1"/>
</dbReference>
<dbReference type="GO" id="GO:0000981">
    <property type="term" value="F:DNA-binding transcription factor activity, RNA polymerase II-specific"/>
    <property type="evidence" value="ECO:0007669"/>
    <property type="project" value="InterPro"/>
</dbReference>
<dbReference type="GO" id="GO:0008270">
    <property type="term" value="F:zinc ion binding"/>
    <property type="evidence" value="ECO:0007669"/>
    <property type="project" value="InterPro"/>
</dbReference>
<dbReference type="GO" id="GO:0006351">
    <property type="term" value="P:DNA-templated transcription"/>
    <property type="evidence" value="ECO:0007669"/>
    <property type="project" value="InterPro"/>
</dbReference>
<feature type="compositionally biased region" description="Low complexity" evidence="6">
    <location>
        <begin position="65"/>
        <end position="87"/>
    </location>
</feature>
<comment type="subcellular location">
    <subcellularLocation>
        <location evidence="1">Nucleus</location>
    </subcellularLocation>
</comment>
<dbReference type="RefSeq" id="XP_040761203.1">
    <property type="nucleotide sequence ID" value="XM_040909560.1"/>
</dbReference>
<proteinExistence type="predicted"/>
<evidence type="ECO:0000313" key="9">
    <source>
        <dbReference type="Proteomes" id="UP000076871"/>
    </source>
</evidence>
<dbReference type="OrthoDB" id="2123952at2759"/>
<evidence type="ECO:0000259" key="7">
    <source>
        <dbReference type="PROSITE" id="PS50048"/>
    </source>
</evidence>
<dbReference type="InterPro" id="IPR007219">
    <property type="entry name" value="XnlR_reg_dom"/>
</dbReference>
<dbReference type="PANTHER" id="PTHR47338">
    <property type="entry name" value="ZN(II)2CYS6 TRANSCRIPTION FACTOR (EUROFUNG)-RELATED"/>
    <property type="match status" value="1"/>
</dbReference>
<dbReference type="STRING" id="1314785.A0A165CUQ7"/>
<dbReference type="CDD" id="cd00067">
    <property type="entry name" value="GAL4"/>
    <property type="match status" value="1"/>
</dbReference>
<dbReference type="GO" id="GO:0003677">
    <property type="term" value="F:DNA binding"/>
    <property type="evidence" value="ECO:0007669"/>
    <property type="project" value="InterPro"/>
</dbReference>
<dbReference type="AlphaFoldDB" id="A0A165CUQ7"/>
<reference evidence="8 9" key="1">
    <citation type="journal article" date="2016" name="Mol. Biol. Evol.">
        <title>Comparative Genomics of Early-Diverging Mushroom-Forming Fungi Provides Insights into the Origins of Lignocellulose Decay Capabilities.</title>
        <authorList>
            <person name="Nagy L.G."/>
            <person name="Riley R."/>
            <person name="Tritt A."/>
            <person name="Adam C."/>
            <person name="Daum C."/>
            <person name="Floudas D."/>
            <person name="Sun H."/>
            <person name="Yadav J.S."/>
            <person name="Pangilinan J."/>
            <person name="Larsson K.H."/>
            <person name="Matsuura K."/>
            <person name="Barry K."/>
            <person name="Labutti K."/>
            <person name="Kuo R."/>
            <person name="Ohm R.A."/>
            <person name="Bhattacharya S.S."/>
            <person name="Shirouzu T."/>
            <person name="Yoshinaga Y."/>
            <person name="Martin F.M."/>
            <person name="Grigoriev I.V."/>
            <person name="Hibbett D.S."/>
        </authorList>
    </citation>
    <scope>NUCLEOTIDE SEQUENCE [LARGE SCALE GENOMIC DNA]</scope>
    <source>
        <strain evidence="8 9">93-53</strain>
    </source>
</reference>
<evidence type="ECO:0000256" key="4">
    <source>
        <dbReference type="ARBA" id="ARBA00023163"/>
    </source>
</evidence>
<evidence type="ECO:0000256" key="3">
    <source>
        <dbReference type="ARBA" id="ARBA00023015"/>
    </source>
</evidence>
<dbReference type="Proteomes" id="UP000076871">
    <property type="component" value="Unassembled WGS sequence"/>
</dbReference>
<protein>
    <recommendedName>
        <fullName evidence="7">Zn(2)-C6 fungal-type domain-containing protein</fullName>
    </recommendedName>
</protein>
<feature type="compositionally biased region" description="Low complexity" evidence="6">
    <location>
        <begin position="327"/>
        <end position="344"/>
    </location>
</feature>
<feature type="domain" description="Zn(2)-C6 fungal-type" evidence="7">
    <location>
        <begin position="2"/>
        <end position="34"/>
    </location>
</feature>
<feature type="region of interest" description="Disordered" evidence="6">
    <location>
        <begin position="327"/>
        <end position="357"/>
    </location>
</feature>
<keyword evidence="9" id="KW-1185">Reference proteome</keyword>
<keyword evidence="3" id="KW-0805">Transcription regulation</keyword>
<evidence type="ECO:0000256" key="2">
    <source>
        <dbReference type="ARBA" id="ARBA00022723"/>
    </source>
</evidence>
<dbReference type="EMBL" id="KV427643">
    <property type="protein sequence ID" value="KZT03463.1"/>
    <property type="molecule type" value="Genomic_DNA"/>
</dbReference>
<dbReference type="Gene3D" id="4.10.240.10">
    <property type="entry name" value="Zn(2)-C6 fungal-type DNA-binding domain"/>
    <property type="match status" value="1"/>
</dbReference>
<keyword evidence="2" id="KW-0479">Metal-binding</keyword>
<organism evidence="8 9">
    <name type="scientific">Laetiporus sulphureus 93-53</name>
    <dbReference type="NCBI Taxonomy" id="1314785"/>
    <lineage>
        <taxon>Eukaryota</taxon>
        <taxon>Fungi</taxon>
        <taxon>Dikarya</taxon>
        <taxon>Basidiomycota</taxon>
        <taxon>Agaricomycotina</taxon>
        <taxon>Agaricomycetes</taxon>
        <taxon>Polyporales</taxon>
        <taxon>Laetiporus</taxon>
    </lineage>
</organism>
<gene>
    <name evidence="8" type="ORF">LAESUDRAFT_729034</name>
</gene>
<dbReference type="SMART" id="SM00066">
    <property type="entry name" value="GAL4"/>
    <property type="match status" value="1"/>
</dbReference>
<dbReference type="InterPro" id="IPR050815">
    <property type="entry name" value="TF_fung"/>
</dbReference>
<dbReference type="Pfam" id="PF04082">
    <property type="entry name" value="Fungal_trans"/>
    <property type="match status" value="1"/>
</dbReference>
<sequence length="605" mass="66326">MACLCCRKRKMKCDGLRPVCTQCLKSNRGADCQYYEKKHISRTQLLQQKVAKLEARLRELESEQSESASSSSSASASSSAPSPAAQPVNPGLLDYSDGLSLKDGSSHSGSIHGTFPVFDFTPQSSFALADPFPADTLWQSQSLLQTPSSPPSPSAHATSFSQRSSSLNWWEDGNVFCENKQRLLETFFAHRHQCAFDVHLGRFQSSLFLAPSYQPHPALMDAIYLLACYFSRSSHLTKLEPHFLKRALQGITDALQKQDRMVHVLQASSLLAVYFFCNGRVLEGYYHSSTSARLTIDLGLHQLKPVDWPAALHMPLSGAAVLAPQASGSGSSSASTQEATSSSSVQTDVTFPLPPPRDPIEHAERVAAFWQIFIVDRAWSVVTGLPSALPDDDHPRTQIETSWPMSIMDMSMSPEASGTLLPVYGERLPGPDLAASTATLRAKAVMLFERTARFSQPRHDSDWLEHRSLEMSLAQFSTNLPEITRRTPQIAVDIELVSVHTLIHTATIHLNRAHLEASLASFEKCLAAANAVATIISKLAESDYGHLDPINGTCWRSVADVYVRVLTAAQTYGLQCDAMAIGEALSMLVAAMRRLTMFFPVATMP</sequence>
<dbReference type="Pfam" id="PF00172">
    <property type="entry name" value="Zn_clus"/>
    <property type="match status" value="1"/>
</dbReference>
<accession>A0A165CUQ7</accession>
<dbReference type="SMART" id="SM00906">
    <property type="entry name" value="Fungal_trans"/>
    <property type="match status" value="1"/>
</dbReference>
<keyword evidence="5" id="KW-0539">Nucleus</keyword>
<evidence type="ECO:0000313" key="8">
    <source>
        <dbReference type="EMBL" id="KZT03463.1"/>
    </source>
</evidence>
<evidence type="ECO:0000256" key="6">
    <source>
        <dbReference type="SAM" id="MobiDB-lite"/>
    </source>
</evidence>
<dbReference type="GeneID" id="63826589"/>
<dbReference type="InParanoid" id="A0A165CUQ7"/>